<protein>
    <submittedName>
        <fullName evidence="2">Uncharacterized protein</fullName>
    </submittedName>
</protein>
<accession>A0ABN9KY57</accession>
<evidence type="ECO:0000313" key="2">
    <source>
        <dbReference type="EMBL" id="CAJ0923827.1"/>
    </source>
</evidence>
<dbReference type="SUPFAM" id="SSF52799">
    <property type="entry name" value="(Phosphotyrosine protein) phosphatases II"/>
    <property type="match status" value="1"/>
</dbReference>
<gene>
    <name evidence="2" type="ORF">RIMI_LOCUS2097213</name>
</gene>
<proteinExistence type="predicted"/>
<dbReference type="SMART" id="SM01301">
    <property type="entry name" value="PTPlike_phytase"/>
    <property type="match status" value="1"/>
</dbReference>
<dbReference type="EMBL" id="CAUEEQ010002858">
    <property type="protein sequence ID" value="CAJ0923827.1"/>
    <property type="molecule type" value="Genomic_DNA"/>
</dbReference>
<feature type="region of interest" description="Disordered" evidence="1">
    <location>
        <begin position="71"/>
        <end position="90"/>
    </location>
</feature>
<reference evidence="2" key="1">
    <citation type="submission" date="2023-07" db="EMBL/GenBank/DDBJ databases">
        <authorList>
            <person name="Stuckert A."/>
        </authorList>
    </citation>
    <scope>NUCLEOTIDE SEQUENCE</scope>
</reference>
<organism evidence="2 3">
    <name type="scientific">Ranitomeya imitator</name>
    <name type="common">mimic poison frog</name>
    <dbReference type="NCBI Taxonomy" id="111125"/>
    <lineage>
        <taxon>Eukaryota</taxon>
        <taxon>Metazoa</taxon>
        <taxon>Chordata</taxon>
        <taxon>Craniata</taxon>
        <taxon>Vertebrata</taxon>
        <taxon>Euteleostomi</taxon>
        <taxon>Amphibia</taxon>
        <taxon>Batrachia</taxon>
        <taxon>Anura</taxon>
        <taxon>Neobatrachia</taxon>
        <taxon>Hyloidea</taxon>
        <taxon>Dendrobatidae</taxon>
        <taxon>Dendrobatinae</taxon>
        <taxon>Ranitomeya</taxon>
    </lineage>
</organism>
<dbReference type="InterPro" id="IPR029021">
    <property type="entry name" value="Prot-tyrosine_phosphatase-like"/>
</dbReference>
<evidence type="ECO:0000313" key="3">
    <source>
        <dbReference type="Proteomes" id="UP001176940"/>
    </source>
</evidence>
<dbReference type="Pfam" id="PF14566">
    <property type="entry name" value="PTPlike_phytase"/>
    <property type="match status" value="1"/>
</dbReference>
<dbReference type="Gene3D" id="3.90.190.10">
    <property type="entry name" value="Protein tyrosine phosphatase superfamily"/>
    <property type="match status" value="2"/>
</dbReference>
<dbReference type="Proteomes" id="UP001176940">
    <property type="component" value="Unassembled WGS sequence"/>
</dbReference>
<sequence>MKFSSGLHAAAPAQAYFVCPVEGRAKYCSSQVPGKVREARRLHTVVLCSALKRADKVRLRRSVKTRRGRHLMKMGGTGPRHPSDQTAAGTAPGGGYAINVRDETVTLKKMALTSFQKGSSTKEYFLQGTLNSLERYFYLIAFNFYLHEQYPLAFALSFSRWMCMHPWIYRLQATMNLSELTVSAELITKGTRVLVLDERFSPDVLSTVKEMNVANFRRVPKMAIYGTAQPNSKASSCVLNYLTDPKRKYSNILWVNLREDIIMEGNEQIYTPREQDNFDQHIAIPVNTPEQLEKLEATIVSHILTSQKWLEVCLEQEKQMKMFKTCQTMQEIFNQQRSTYPGLVYKRIPIPDFCAPREQVTGRIYYSAIGRV</sequence>
<evidence type="ECO:0000256" key="1">
    <source>
        <dbReference type="SAM" id="MobiDB-lite"/>
    </source>
</evidence>
<comment type="caution">
    <text evidence="2">The sequence shown here is derived from an EMBL/GenBank/DDBJ whole genome shotgun (WGS) entry which is preliminary data.</text>
</comment>
<keyword evidence="3" id="KW-1185">Reference proteome</keyword>
<name>A0ABN9KY57_9NEOB</name>